<evidence type="ECO:0000313" key="5">
    <source>
        <dbReference type="Proteomes" id="UP000054477"/>
    </source>
</evidence>
<dbReference type="SMART" id="SM00355">
    <property type="entry name" value="ZnF_C2H2"/>
    <property type="match status" value="2"/>
</dbReference>
<feature type="signal peptide" evidence="2">
    <location>
        <begin position="1"/>
        <end position="17"/>
    </location>
</feature>
<evidence type="ECO:0000256" key="2">
    <source>
        <dbReference type="SAM" id="SignalP"/>
    </source>
</evidence>
<feature type="chain" id="PRO_5002216681" description="C2H2-type domain-containing protein" evidence="2">
    <location>
        <begin position="18"/>
        <end position="173"/>
    </location>
</feature>
<keyword evidence="1" id="KW-0479">Metal-binding</keyword>
<dbReference type="InterPro" id="IPR013087">
    <property type="entry name" value="Znf_C2H2_type"/>
</dbReference>
<accession>A0A0C9XBI6</accession>
<gene>
    <name evidence="4" type="ORF">K443DRAFT_193868</name>
</gene>
<sequence length="173" mass="18708">MDSETICMLCFFPLAQCLCNFSLPSQPPVFPEGNIISPPDAAGRQVWIPPADSILPNVGPVEPPQPVLPGDVLIPPVNPWIPEAGTELPLRAVVASLDQVSASNRRRTNGVAGRFACHLCPQNFTAKHNLKNHINSHFQKKTHRCTPGGCGSSFGTRSSLNRHRKKCKAVLGT</sequence>
<reference evidence="4 5" key="1">
    <citation type="submission" date="2014-04" db="EMBL/GenBank/DDBJ databases">
        <authorList>
            <consortium name="DOE Joint Genome Institute"/>
            <person name="Kuo A."/>
            <person name="Kohler A."/>
            <person name="Nagy L.G."/>
            <person name="Floudas D."/>
            <person name="Copeland A."/>
            <person name="Barry K.W."/>
            <person name="Cichocki N."/>
            <person name="Veneault-Fourrey C."/>
            <person name="LaButti K."/>
            <person name="Lindquist E.A."/>
            <person name="Lipzen A."/>
            <person name="Lundell T."/>
            <person name="Morin E."/>
            <person name="Murat C."/>
            <person name="Sun H."/>
            <person name="Tunlid A."/>
            <person name="Henrissat B."/>
            <person name="Grigoriev I.V."/>
            <person name="Hibbett D.S."/>
            <person name="Martin F."/>
            <person name="Nordberg H.P."/>
            <person name="Cantor M.N."/>
            <person name="Hua S.X."/>
        </authorList>
    </citation>
    <scope>NUCLEOTIDE SEQUENCE [LARGE SCALE GENOMIC DNA]</scope>
    <source>
        <strain evidence="4 5">LaAM-08-1</strain>
    </source>
</reference>
<dbReference type="Gene3D" id="3.30.160.60">
    <property type="entry name" value="Classic Zinc Finger"/>
    <property type="match status" value="1"/>
</dbReference>
<organism evidence="4 5">
    <name type="scientific">Laccaria amethystina LaAM-08-1</name>
    <dbReference type="NCBI Taxonomy" id="1095629"/>
    <lineage>
        <taxon>Eukaryota</taxon>
        <taxon>Fungi</taxon>
        <taxon>Dikarya</taxon>
        <taxon>Basidiomycota</taxon>
        <taxon>Agaricomycotina</taxon>
        <taxon>Agaricomycetes</taxon>
        <taxon>Agaricomycetidae</taxon>
        <taxon>Agaricales</taxon>
        <taxon>Agaricineae</taxon>
        <taxon>Hydnangiaceae</taxon>
        <taxon>Laccaria</taxon>
    </lineage>
</organism>
<evidence type="ECO:0000259" key="3">
    <source>
        <dbReference type="PROSITE" id="PS50157"/>
    </source>
</evidence>
<dbReference type="Pfam" id="PF00096">
    <property type="entry name" value="zf-C2H2"/>
    <property type="match status" value="2"/>
</dbReference>
<dbReference type="HOGENOM" id="CLU_1532833_0_0_1"/>
<reference evidence="5" key="2">
    <citation type="submission" date="2015-01" db="EMBL/GenBank/DDBJ databases">
        <title>Evolutionary Origins and Diversification of the Mycorrhizal Mutualists.</title>
        <authorList>
            <consortium name="DOE Joint Genome Institute"/>
            <consortium name="Mycorrhizal Genomics Consortium"/>
            <person name="Kohler A."/>
            <person name="Kuo A."/>
            <person name="Nagy L.G."/>
            <person name="Floudas D."/>
            <person name="Copeland A."/>
            <person name="Barry K.W."/>
            <person name="Cichocki N."/>
            <person name="Veneault-Fourrey C."/>
            <person name="LaButti K."/>
            <person name="Lindquist E.A."/>
            <person name="Lipzen A."/>
            <person name="Lundell T."/>
            <person name="Morin E."/>
            <person name="Murat C."/>
            <person name="Riley R."/>
            <person name="Ohm R."/>
            <person name="Sun H."/>
            <person name="Tunlid A."/>
            <person name="Henrissat B."/>
            <person name="Grigoriev I.V."/>
            <person name="Hibbett D.S."/>
            <person name="Martin F."/>
        </authorList>
    </citation>
    <scope>NUCLEOTIDE SEQUENCE [LARGE SCALE GENOMIC DNA]</scope>
    <source>
        <strain evidence="5">LaAM-08-1</strain>
    </source>
</reference>
<dbReference type="STRING" id="1095629.A0A0C9XBI6"/>
<keyword evidence="5" id="KW-1185">Reference proteome</keyword>
<feature type="domain" description="C2H2-type" evidence="3">
    <location>
        <begin position="143"/>
        <end position="165"/>
    </location>
</feature>
<dbReference type="EMBL" id="KN838660">
    <property type="protein sequence ID" value="KIJ98848.1"/>
    <property type="molecule type" value="Genomic_DNA"/>
</dbReference>
<dbReference type="PROSITE" id="PS00028">
    <property type="entry name" value="ZINC_FINGER_C2H2_1"/>
    <property type="match status" value="1"/>
</dbReference>
<keyword evidence="2" id="KW-0732">Signal</keyword>
<dbReference type="Proteomes" id="UP000054477">
    <property type="component" value="Unassembled WGS sequence"/>
</dbReference>
<keyword evidence="1" id="KW-0863">Zinc-finger</keyword>
<dbReference type="AlphaFoldDB" id="A0A0C9XBI6"/>
<evidence type="ECO:0000256" key="1">
    <source>
        <dbReference type="PROSITE-ProRule" id="PRU00042"/>
    </source>
</evidence>
<feature type="domain" description="C2H2-type" evidence="3">
    <location>
        <begin position="115"/>
        <end position="142"/>
    </location>
</feature>
<proteinExistence type="predicted"/>
<dbReference type="SUPFAM" id="SSF57667">
    <property type="entry name" value="beta-beta-alpha zinc fingers"/>
    <property type="match status" value="1"/>
</dbReference>
<evidence type="ECO:0000313" key="4">
    <source>
        <dbReference type="EMBL" id="KIJ98848.1"/>
    </source>
</evidence>
<keyword evidence="1" id="KW-0862">Zinc</keyword>
<dbReference type="OrthoDB" id="3437960at2759"/>
<protein>
    <recommendedName>
        <fullName evidence="3">C2H2-type domain-containing protein</fullName>
    </recommendedName>
</protein>
<dbReference type="InterPro" id="IPR036236">
    <property type="entry name" value="Znf_C2H2_sf"/>
</dbReference>
<dbReference type="GO" id="GO:0008270">
    <property type="term" value="F:zinc ion binding"/>
    <property type="evidence" value="ECO:0007669"/>
    <property type="project" value="UniProtKB-KW"/>
</dbReference>
<dbReference type="PROSITE" id="PS50157">
    <property type="entry name" value="ZINC_FINGER_C2H2_2"/>
    <property type="match status" value="2"/>
</dbReference>
<name>A0A0C9XBI6_9AGAR</name>